<dbReference type="Proteomes" id="UP000801492">
    <property type="component" value="Unassembled WGS sequence"/>
</dbReference>
<reference evidence="2" key="1">
    <citation type="submission" date="2019-08" db="EMBL/GenBank/DDBJ databases">
        <title>The genome of the North American firefly Photinus pyralis.</title>
        <authorList>
            <consortium name="Photinus pyralis genome working group"/>
            <person name="Fallon T.R."/>
            <person name="Sander Lower S.E."/>
            <person name="Weng J.-K."/>
        </authorList>
    </citation>
    <scope>NUCLEOTIDE SEQUENCE</scope>
    <source>
        <strain evidence="2">TRF0915ILg1</strain>
        <tissue evidence="2">Whole body</tissue>
    </source>
</reference>
<keyword evidence="3" id="KW-1185">Reference proteome</keyword>
<comment type="caution">
    <text evidence="2">The sequence shown here is derived from an EMBL/GenBank/DDBJ whole genome shotgun (WGS) entry which is preliminary data.</text>
</comment>
<organism evidence="2 3">
    <name type="scientific">Ignelater luminosus</name>
    <name type="common">Cucubano</name>
    <name type="synonym">Pyrophorus luminosus</name>
    <dbReference type="NCBI Taxonomy" id="2038154"/>
    <lineage>
        <taxon>Eukaryota</taxon>
        <taxon>Metazoa</taxon>
        <taxon>Ecdysozoa</taxon>
        <taxon>Arthropoda</taxon>
        <taxon>Hexapoda</taxon>
        <taxon>Insecta</taxon>
        <taxon>Pterygota</taxon>
        <taxon>Neoptera</taxon>
        <taxon>Endopterygota</taxon>
        <taxon>Coleoptera</taxon>
        <taxon>Polyphaga</taxon>
        <taxon>Elateriformia</taxon>
        <taxon>Elateroidea</taxon>
        <taxon>Elateridae</taxon>
        <taxon>Agrypninae</taxon>
        <taxon>Pyrophorini</taxon>
        <taxon>Ignelater</taxon>
    </lineage>
</organism>
<feature type="compositionally biased region" description="Polar residues" evidence="1">
    <location>
        <begin position="103"/>
        <end position="122"/>
    </location>
</feature>
<evidence type="ECO:0000313" key="3">
    <source>
        <dbReference type="Proteomes" id="UP000801492"/>
    </source>
</evidence>
<sequence>MERPIGPVRCHPNQNASQEARRMRRGPPFSYLSKAERSARDLRNLQGPVTETALVSRRSSRSNKNHPMPSNDSFVDTSPARPGSTHPTKTALRNQLKIAKSTPLRSYSTAVTIQATVTSTPPVRQPSPPLPTIGKC</sequence>
<name>A0A8K0CKF8_IGNLU</name>
<evidence type="ECO:0000313" key="2">
    <source>
        <dbReference type="EMBL" id="KAF2886113.1"/>
    </source>
</evidence>
<feature type="compositionally biased region" description="Basic and acidic residues" evidence="1">
    <location>
        <begin position="34"/>
        <end position="43"/>
    </location>
</feature>
<protein>
    <submittedName>
        <fullName evidence="2">Uncharacterized protein</fullName>
    </submittedName>
</protein>
<dbReference type="EMBL" id="VTPC01088642">
    <property type="protein sequence ID" value="KAF2886113.1"/>
    <property type="molecule type" value="Genomic_DNA"/>
</dbReference>
<feature type="region of interest" description="Disordered" evidence="1">
    <location>
        <begin position="1"/>
        <end position="136"/>
    </location>
</feature>
<feature type="compositionally biased region" description="Pro residues" evidence="1">
    <location>
        <begin position="123"/>
        <end position="136"/>
    </location>
</feature>
<proteinExistence type="predicted"/>
<evidence type="ECO:0000256" key="1">
    <source>
        <dbReference type="SAM" id="MobiDB-lite"/>
    </source>
</evidence>
<accession>A0A8K0CKF8</accession>
<dbReference type="AlphaFoldDB" id="A0A8K0CKF8"/>
<gene>
    <name evidence="2" type="ORF">ILUMI_20060</name>
</gene>